<dbReference type="EMBL" id="JBHUEJ010000015">
    <property type="protein sequence ID" value="MFD1710359.1"/>
    <property type="molecule type" value="Genomic_DNA"/>
</dbReference>
<proteinExistence type="predicted"/>
<reference evidence="3" key="1">
    <citation type="journal article" date="2019" name="Int. J. Syst. Evol. Microbiol.">
        <title>The Global Catalogue of Microorganisms (GCM) 10K type strain sequencing project: providing services to taxonomists for standard genome sequencing and annotation.</title>
        <authorList>
            <consortium name="The Broad Institute Genomics Platform"/>
            <consortium name="The Broad Institute Genome Sequencing Center for Infectious Disease"/>
            <person name="Wu L."/>
            <person name="Ma J."/>
        </authorList>
    </citation>
    <scope>NUCLEOTIDE SEQUENCE [LARGE SCALE GENOMIC DNA]</scope>
    <source>
        <strain evidence="3">LMG 29247</strain>
    </source>
</reference>
<dbReference type="Gene3D" id="2.60.120.260">
    <property type="entry name" value="Galactose-binding domain-like"/>
    <property type="match status" value="1"/>
</dbReference>
<evidence type="ECO:0000313" key="2">
    <source>
        <dbReference type="EMBL" id="MFD1710359.1"/>
    </source>
</evidence>
<keyword evidence="1" id="KW-0732">Signal</keyword>
<comment type="caution">
    <text evidence="2">The sequence shown here is derived from an EMBL/GenBank/DDBJ whole genome shotgun (WGS) entry which is preliminary data.</text>
</comment>
<feature type="signal peptide" evidence="1">
    <location>
        <begin position="1"/>
        <end position="22"/>
    </location>
</feature>
<gene>
    <name evidence="2" type="ORF">ACFSF0_07060</name>
</gene>
<feature type="chain" id="PRO_5046361676" description="P/Homo B domain-containing protein" evidence="1">
    <location>
        <begin position="23"/>
        <end position="243"/>
    </location>
</feature>
<accession>A0ABW4KRC8</accession>
<dbReference type="Proteomes" id="UP001597304">
    <property type="component" value="Unassembled WGS sequence"/>
</dbReference>
<evidence type="ECO:0008006" key="4">
    <source>
        <dbReference type="Google" id="ProtNLM"/>
    </source>
</evidence>
<dbReference type="RefSeq" id="WP_147912103.1">
    <property type="nucleotide sequence ID" value="NZ_JBHUEJ010000015.1"/>
</dbReference>
<protein>
    <recommendedName>
        <fullName evidence="4">P/Homo B domain-containing protein</fullName>
    </recommendedName>
</protein>
<name>A0ABW4KRC8_9BURK</name>
<evidence type="ECO:0000313" key="3">
    <source>
        <dbReference type="Proteomes" id="UP001597304"/>
    </source>
</evidence>
<keyword evidence="3" id="KW-1185">Reference proteome</keyword>
<organism evidence="2 3">
    <name type="scientific">Ottowia flava</name>
    <dbReference type="NCBI Taxonomy" id="2675430"/>
    <lineage>
        <taxon>Bacteria</taxon>
        <taxon>Pseudomonadati</taxon>
        <taxon>Pseudomonadota</taxon>
        <taxon>Betaproteobacteria</taxon>
        <taxon>Burkholderiales</taxon>
        <taxon>Comamonadaceae</taxon>
        <taxon>Ottowia</taxon>
    </lineage>
</organism>
<sequence>MKLTRSLFIATTVLAASGALQAQTFVTTTALPAAVPDPANGCNTPADPLNLTIPVSGITGPLSSLSVQIGLSVASAGDVIIDLVAPGGAPSLPLVGRIGANGALSPGDFSVLSGTYRFVDPSAPGAASIWAAAAAAADDAVISPGTYYTSEVGGAVSSSGVGTPLNATFAGLTPTQINGNWTLRIVDYCHRDATAVQGPVALTLNAAAPVAVSTLREWSLALLALICAAAATRRFSTARRPIR</sequence>
<evidence type="ECO:0000256" key="1">
    <source>
        <dbReference type="SAM" id="SignalP"/>
    </source>
</evidence>